<gene>
    <name evidence="1" type="ORF">G9399_00025</name>
</gene>
<organism evidence="1 2">
    <name type="scientific">Serratia fonticola</name>
    <dbReference type="NCBI Taxonomy" id="47917"/>
    <lineage>
        <taxon>Bacteria</taxon>
        <taxon>Pseudomonadati</taxon>
        <taxon>Pseudomonadota</taxon>
        <taxon>Gammaproteobacteria</taxon>
        <taxon>Enterobacterales</taxon>
        <taxon>Yersiniaceae</taxon>
        <taxon>Serratia</taxon>
    </lineage>
</organism>
<proteinExistence type="predicted"/>
<dbReference type="EMBL" id="CP054160">
    <property type="protein sequence ID" value="QKJ57077.1"/>
    <property type="molecule type" value="Genomic_DNA"/>
</dbReference>
<evidence type="ECO:0000313" key="1">
    <source>
        <dbReference type="EMBL" id="QKJ57077.1"/>
    </source>
</evidence>
<accession>A0A1Q5VE84</accession>
<dbReference type="Proteomes" id="UP000503464">
    <property type="component" value="Chromosome"/>
</dbReference>
<dbReference type="AlphaFoldDB" id="A0A1Q5VE84"/>
<evidence type="ECO:0000313" key="2">
    <source>
        <dbReference type="Proteomes" id="UP000503464"/>
    </source>
</evidence>
<sequence>MGSFVNVGYKPPYNDSYQGKGLTIGLNRTWSNALEVLFDDALQERYPGMHEKIMLYLPLDQITLAELEKEEFNVVVKAIRECINSRIEPTQGQLFQKRVWEEVIEPLIQQDERYQKQS</sequence>
<dbReference type="RefSeq" id="WP_074029789.1">
    <property type="nucleotide sequence ID" value="NZ_CAMKUK010000009.1"/>
</dbReference>
<reference evidence="2" key="1">
    <citation type="submission" date="2020-03" db="EMBL/GenBank/DDBJ databases">
        <title>Genome sequences of seven Enterobacteriaceae strains isolated from Canadian wastewater treatment facilities.</title>
        <authorList>
            <person name="Huang H."/>
            <person name="Chmara J.T."/>
            <person name="Duceppe M.-O."/>
        </authorList>
    </citation>
    <scope>NUCLEOTIDE SEQUENCE [LARGE SCALE GENOMIC DNA]</scope>
    <source>
        <strain evidence="2">Biosolid 3</strain>
    </source>
</reference>
<name>A0A1Q5VE84_SERFO</name>
<protein>
    <submittedName>
        <fullName evidence="1">Uncharacterized protein</fullName>
    </submittedName>
</protein>